<dbReference type="Pfam" id="PF00934">
    <property type="entry name" value="PE"/>
    <property type="match status" value="1"/>
</dbReference>
<dbReference type="EMBL" id="OCTY01000002">
    <property type="protein sequence ID" value="SOJ53991.1"/>
    <property type="molecule type" value="Genomic_DNA"/>
</dbReference>
<gene>
    <name evidence="4" type="primary">lipY_6</name>
    <name evidence="4" type="ORF">MSIMFB_01489</name>
</gene>
<dbReference type="Gene3D" id="1.10.287.850">
    <property type="entry name" value="HP0062-like domain"/>
    <property type="match status" value="1"/>
</dbReference>
<reference evidence="4 5" key="1">
    <citation type="submission" date="2017-10" db="EMBL/GenBank/DDBJ databases">
        <authorList>
            <consortium name="Urmite Genomes"/>
        </authorList>
    </citation>
    <scope>NUCLEOTIDE SEQUENCE [LARGE SCALE GENOMIC DNA]</scope>
    <source>
        <strain evidence="4 5">FB-527</strain>
    </source>
</reference>
<dbReference type="Pfam" id="PF07859">
    <property type="entry name" value="Abhydrolase_3"/>
    <property type="match status" value="1"/>
</dbReference>
<feature type="domain" description="Alpha/beta hydrolase fold-3" evidence="3">
    <location>
        <begin position="243"/>
        <end position="444"/>
    </location>
</feature>
<proteinExistence type="predicted"/>
<dbReference type="AlphaFoldDB" id="A0A7Z7II57"/>
<dbReference type="SUPFAM" id="SSF140459">
    <property type="entry name" value="PE/PPE dimer-like"/>
    <property type="match status" value="1"/>
</dbReference>
<evidence type="ECO:0000259" key="2">
    <source>
        <dbReference type="Pfam" id="PF00934"/>
    </source>
</evidence>
<dbReference type="Gene3D" id="3.40.50.1820">
    <property type="entry name" value="alpha/beta hydrolase"/>
    <property type="match status" value="1"/>
</dbReference>
<dbReference type="Proteomes" id="UP000554965">
    <property type="component" value="Unassembled WGS sequence"/>
</dbReference>
<keyword evidence="1 4" id="KW-0378">Hydrolase</keyword>
<dbReference type="RefSeq" id="WP_186242116.1">
    <property type="nucleotide sequence ID" value="NZ_OCTY01000002.1"/>
</dbReference>
<dbReference type="InterPro" id="IPR050300">
    <property type="entry name" value="GDXG_lipolytic_enzyme"/>
</dbReference>
<name>A0A7Z7II57_9MYCO</name>
<dbReference type="EC" id="3.1.1.3" evidence="4"/>
<dbReference type="PANTHER" id="PTHR48081">
    <property type="entry name" value="AB HYDROLASE SUPERFAMILY PROTEIN C4A8.06C"/>
    <property type="match status" value="1"/>
</dbReference>
<dbReference type="InterPro" id="IPR029058">
    <property type="entry name" value="AB_hydrolase_fold"/>
</dbReference>
<dbReference type="FunFam" id="1.10.287.850:FF:000001">
    <property type="entry name" value="PE_PGRS39"/>
    <property type="match status" value="1"/>
</dbReference>
<sequence>MSYVLALPETMSTAATDVASIGSAVATANQGVAVATTGVLAAAEDEVSAAIAALFSAHGQGYQAVSAQVTAFHERFVQALSSASGAYAAAEAANAAPLAAVEQALLAVQQEIQQTPIAAATGFPQVFETLVSTIFGSPAVSPFPATEAGTFTGTPSLLTRFEEAALFPVKPLLNLSGLETQIALPNSPLLQLLASDIPPLSWFIGNSPPPLLNLLLGETVQYTTYNGMRVVQITPANPTGEYVVAVHGGGFIFPPSFLHWIHYSVTAYQTGATFQVPIYPLLQEGGTAGTVVPQMAGFISSQVAQHGSSNVSVIGDSAGGNLALAAVEYNLVNHPLDPGPSSMVLLSPWLDLGMTNPNIAFVQDPLLPFGPAQQIGRVWAGNLAINDPMVSPLYGTLTGLPPTYVYSGNLDILSPDVFRLQQAAVTQGAQMSFVLANGQIHDWLILTPDGLRYWPQINQQLGIAA</sequence>
<evidence type="ECO:0000313" key="5">
    <source>
        <dbReference type="Proteomes" id="UP000554965"/>
    </source>
</evidence>
<keyword evidence="5" id="KW-1185">Reference proteome</keyword>
<dbReference type="SUPFAM" id="SSF53474">
    <property type="entry name" value="alpha/beta-Hydrolases"/>
    <property type="match status" value="1"/>
</dbReference>
<evidence type="ECO:0000313" key="4">
    <source>
        <dbReference type="EMBL" id="SOJ53991.1"/>
    </source>
</evidence>
<dbReference type="InterPro" id="IPR000084">
    <property type="entry name" value="PE-PGRS_N"/>
</dbReference>
<comment type="caution">
    <text evidence="4">The sequence shown here is derived from an EMBL/GenBank/DDBJ whole genome shotgun (WGS) entry which is preliminary data.</text>
</comment>
<evidence type="ECO:0000256" key="1">
    <source>
        <dbReference type="ARBA" id="ARBA00022801"/>
    </source>
</evidence>
<protein>
    <submittedName>
        <fullName evidence="4">Triacylglycerol lipase</fullName>
        <ecNumber evidence="4">3.1.1.3</ecNumber>
    </submittedName>
</protein>
<evidence type="ECO:0000259" key="3">
    <source>
        <dbReference type="Pfam" id="PF07859"/>
    </source>
</evidence>
<accession>A0A7Z7II57</accession>
<dbReference type="InterPro" id="IPR038332">
    <property type="entry name" value="PPE_sf"/>
</dbReference>
<feature type="domain" description="PE" evidence="2">
    <location>
        <begin position="4"/>
        <end position="94"/>
    </location>
</feature>
<dbReference type="PANTHER" id="PTHR48081:SF8">
    <property type="entry name" value="ALPHA_BETA HYDROLASE FOLD-3 DOMAIN-CONTAINING PROTEIN-RELATED"/>
    <property type="match status" value="1"/>
</dbReference>
<organism evidence="4 5">
    <name type="scientific">Mycobacterium simulans</name>
    <dbReference type="NCBI Taxonomy" id="627089"/>
    <lineage>
        <taxon>Bacteria</taxon>
        <taxon>Bacillati</taxon>
        <taxon>Actinomycetota</taxon>
        <taxon>Actinomycetes</taxon>
        <taxon>Mycobacteriales</taxon>
        <taxon>Mycobacteriaceae</taxon>
        <taxon>Mycobacterium</taxon>
    </lineage>
</organism>
<dbReference type="GO" id="GO:0004806">
    <property type="term" value="F:triacylglycerol lipase activity"/>
    <property type="evidence" value="ECO:0007669"/>
    <property type="project" value="UniProtKB-EC"/>
</dbReference>
<dbReference type="InterPro" id="IPR013094">
    <property type="entry name" value="AB_hydrolase_3"/>
</dbReference>